<dbReference type="AlphaFoldDB" id="A0AAN6LXQ6"/>
<dbReference type="PROSITE" id="PS50181">
    <property type="entry name" value="FBOX"/>
    <property type="match status" value="1"/>
</dbReference>
<comment type="caution">
    <text evidence="3">The sequence shown here is derived from an EMBL/GenBank/DDBJ whole genome shotgun (WGS) entry which is preliminary data.</text>
</comment>
<feature type="region of interest" description="Disordered" evidence="1">
    <location>
        <begin position="119"/>
        <end position="140"/>
    </location>
</feature>
<accession>A0AAN6LXQ6</accession>
<dbReference type="EMBL" id="WVTA01000006">
    <property type="protein sequence ID" value="KAK3209146.1"/>
    <property type="molecule type" value="Genomic_DNA"/>
</dbReference>
<reference evidence="3 4" key="1">
    <citation type="submission" date="2021-02" db="EMBL/GenBank/DDBJ databases">
        <title>Genome assembly of Pseudopithomyces chartarum.</title>
        <authorList>
            <person name="Jauregui R."/>
            <person name="Singh J."/>
            <person name="Voisey C."/>
        </authorList>
    </citation>
    <scope>NUCLEOTIDE SEQUENCE [LARGE SCALE GENOMIC DNA]</scope>
    <source>
        <strain evidence="3 4">AGR01</strain>
    </source>
</reference>
<feature type="domain" description="F-box" evidence="2">
    <location>
        <begin position="3"/>
        <end position="40"/>
    </location>
</feature>
<gene>
    <name evidence="3" type="ORF">GRF29_69g937897</name>
</gene>
<protein>
    <recommendedName>
        <fullName evidence="2">F-box domain-containing protein</fullName>
    </recommendedName>
</protein>
<evidence type="ECO:0000313" key="3">
    <source>
        <dbReference type="EMBL" id="KAK3209146.1"/>
    </source>
</evidence>
<keyword evidence="4" id="KW-1185">Reference proteome</keyword>
<dbReference type="InterPro" id="IPR001810">
    <property type="entry name" value="F-box_dom"/>
</dbReference>
<name>A0AAN6LXQ6_9PLEO</name>
<sequence>MADCFLYKLPNELLIHLLTPMTTPELLPLATLSHRIYTIILRILHNRLVIASELDSHSVLLECFHPSAKLTEPPYFCTYLGTDGLDLYDGFAENDKNLAKRLGAMRNTYSRFRPHRRELEAGGRRVRRPPGDVPGSRTFAGTAKDGFDGDAVKQTLSLEAHELFTQLVAQTHLVHIASEHGGFTRFVPMEEGVIRVWRDWLREMTVKNKDLKTDRLEVTGEVGTRKEKVDSTDVPGEYHGIDDQRILWVSTNKDTGIRFIVRERKIRRDIPILIRADEEDVAVSYEIEYDEIFIRTSHLLLMLEKSLVQDDNASGQAVVFGSFG</sequence>
<proteinExistence type="predicted"/>
<organism evidence="3 4">
    <name type="scientific">Pseudopithomyces chartarum</name>
    <dbReference type="NCBI Taxonomy" id="1892770"/>
    <lineage>
        <taxon>Eukaryota</taxon>
        <taxon>Fungi</taxon>
        <taxon>Dikarya</taxon>
        <taxon>Ascomycota</taxon>
        <taxon>Pezizomycotina</taxon>
        <taxon>Dothideomycetes</taxon>
        <taxon>Pleosporomycetidae</taxon>
        <taxon>Pleosporales</taxon>
        <taxon>Massarineae</taxon>
        <taxon>Didymosphaeriaceae</taxon>
        <taxon>Pseudopithomyces</taxon>
    </lineage>
</organism>
<evidence type="ECO:0000313" key="4">
    <source>
        <dbReference type="Proteomes" id="UP001280581"/>
    </source>
</evidence>
<evidence type="ECO:0000256" key="1">
    <source>
        <dbReference type="SAM" id="MobiDB-lite"/>
    </source>
</evidence>
<evidence type="ECO:0000259" key="2">
    <source>
        <dbReference type="PROSITE" id="PS50181"/>
    </source>
</evidence>
<dbReference type="Proteomes" id="UP001280581">
    <property type="component" value="Unassembled WGS sequence"/>
</dbReference>